<name>A0A316VA52_9BASI</name>
<evidence type="ECO:0000313" key="3">
    <source>
        <dbReference type="Proteomes" id="UP000245771"/>
    </source>
</evidence>
<dbReference type="AlphaFoldDB" id="A0A316VA52"/>
<accession>A0A316VA52</accession>
<proteinExistence type="predicted"/>
<evidence type="ECO:0000256" key="1">
    <source>
        <dbReference type="SAM" id="SignalP"/>
    </source>
</evidence>
<protein>
    <submittedName>
        <fullName evidence="2">Uncharacterized protein</fullName>
    </submittedName>
</protein>
<keyword evidence="1" id="KW-0732">Signal</keyword>
<feature type="signal peptide" evidence="1">
    <location>
        <begin position="1"/>
        <end position="24"/>
    </location>
</feature>
<gene>
    <name evidence="2" type="ORF">FA14DRAFT_156818</name>
</gene>
<dbReference type="GeneID" id="37019640"/>
<evidence type="ECO:0000313" key="2">
    <source>
        <dbReference type="EMBL" id="PWN34154.1"/>
    </source>
</evidence>
<sequence length="190" mass="22218">MILWSTMLIIRILLVFFLISIICASDVSQSASPTSSSEWKSFLNLSPEKSQAETSLLAAETVTVEPQTTSRSRAKTLSNTKKAIKSRRYRAQLKGEDLLKYKALRRESNVRAYRARKLLRETNPEEMAKYKEATKERAKKYNWRNKAKTIQDPEEREIYLRKHRAAENLSRRKRYIRNLEQTGKGNNIYE</sequence>
<organism evidence="2 3">
    <name type="scientific">Meira miltonrushii</name>
    <dbReference type="NCBI Taxonomy" id="1280837"/>
    <lineage>
        <taxon>Eukaryota</taxon>
        <taxon>Fungi</taxon>
        <taxon>Dikarya</taxon>
        <taxon>Basidiomycota</taxon>
        <taxon>Ustilaginomycotina</taxon>
        <taxon>Exobasidiomycetes</taxon>
        <taxon>Exobasidiales</taxon>
        <taxon>Brachybasidiaceae</taxon>
        <taxon>Meira</taxon>
    </lineage>
</organism>
<dbReference type="RefSeq" id="XP_025354456.1">
    <property type="nucleotide sequence ID" value="XM_025497859.1"/>
</dbReference>
<feature type="chain" id="PRO_5016356615" evidence="1">
    <location>
        <begin position="25"/>
        <end position="190"/>
    </location>
</feature>
<dbReference type="Proteomes" id="UP000245771">
    <property type="component" value="Unassembled WGS sequence"/>
</dbReference>
<dbReference type="EMBL" id="KZ819604">
    <property type="protein sequence ID" value="PWN34154.1"/>
    <property type="molecule type" value="Genomic_DNA"/>
</dbReference>
<reference evidence="2 3" key="1">
    <citation type="journal article" date="2018" name="Mol. Biol. Evol.">
        <title>Broad Genomic Sampling Reveals a Smut Pathogenic Ancestry of the Fungal Clade Ustilaginomycotina.</title>
        <authorList>
            <person name="Kijpornyongpan T."/>
            <person name="Mondo S.J."/>
            <person name="Barry K."/>
            <person name="Sandor L."/>
            <person name="Lee J."/>
            <person name="Lipzen A."/>
            <person name="Pangilinan J."/>
            <person name="LaButti K."/>
            <person name="Hainaut M."/>
            <person name="Henrissat B."/>
            <person name="Grigoriev I.V."/>
            <person name="Spatafora J.W."/>
            <person name="Aime M.C."/>
        </authorList>
    </citation>
    <scope>NUCLEOTIDE SEQUENCE [LARGE SCALE GENOMIC DNA]</scope>
    <source>
        <strain evidence="2 3">MCA 3882</strain>
    </source>
</reference>
<dbReference type="InParanoid" id="A0A316VA52"/>
<keyword evidence="3" id="KW-1185">Reference proteome</keyword>